<comment type="caution">
    <text evidence="3">The sequence shown here is derived from an EMBL/GenBank/DDBJ whole genome shotgun (WGS) entry which is preliminary data.</text>
</comment>
<sequence>MNENVLLHPKLDLDPNSIPEWMILTAYINSNVMPLVLQDKEFKPEFLEIKKLLEPDLRVIAYLLKEKGENVKFALKEIKDSCFDIIKFLKVIKIANERGSIIAKYHGISKNPSTQNYIIVMDLFDGGLHNFLTKKFWNLGWHSKIDILALIAWGLEGIHAKNLVHCELHSGNILINDNFGPYNFELRIDLEVDNNIMRQLEIADENQKNISKSQKQELIELFSDSSKLHPQSCYFSRNIYTLHGLHDLLDEIKSGKSSDPNLLKPNESTILRTNS</sequence>
<dbReference type="InterPro" id="IPR000719">
    <property type="entry name" value="Prot_kinase_dom"/>
</dbReference>
<gene>
    <name evidence="3" type="ORF">DEBURN_LOCUS5055</name>
</gene>
<dbReference type="InterPro" id="IPR011009">
    <property type="entry name" value="Kinase-like_dom_sf"/>
</dbReference>
<accession>A0A9N8ZVY2</accession>
<dbReference type="EMBL" id="CAJVPK010000424">
    <property type="protein sequence ID" value="CAG8508592.1"/>
    <property type="molecule type" value="Genomic_DNA"/>
</dbReference>
<evidence type="ECO:0000313" key="3">
    <source>
        <dbReference type="EMBL" id="CAG8508592.1"/>
    </source>
</evidence>
<name>A0A9N8ZVY2_9GLOM</name>
<dbReference type="SUPFAM" id="SSF56112">
    <property type="entry name" value="Protein kinase-like (PK-like)"/>
    <property type="match status" value="1"/>
</dbReference>
<dbReference type="GO" id="GO:0005524">
    <property type="term" value="F:ATP binding"/>
    <property type="evidence" value="ECO:0007669"/>
    <property type="project" value="InterPro"/>
</dbReference>
<protein>
    <submittedName>
        <fullName evidence="3">4984_t:CDS:1</fullName>
    </submittedName>
</protein>
<feature type="domain" description="Protein kinase" evidence="2">
    <location>
        <begin position="46"/>
        <end position="275"/>
    </location>
</feature>
<evidence type="ECO:0000259" key="2">
    <source>
        <dbReference type="PROSITE" id="PS50011"/>
    </source>
</evidence>
<dbReference type="AlphaFoldDB" id="A0A9N8ZVY2"/>
<feature type="region of interest" description="Disordered" evidence="1">
    <location>
        <begin position="256"/>
        <end position="275"/>
    </location>
</feature>
<dbReference type="GO" id="GO:0004672">
    <property type="term" value="F:protein kinase activity"/>
    <property type="evidence" value="ECO:0007669"/>
    <property type="project" value="InterPro"/>
</dbReference>
<feature type="compositionally biased region" description="Polar residues" evidence="1">
    <location>
        <begin position="257"/>
        <end position="275"/>
    </location>
</feature>
<dbReference type="OrthoDB" id="346907at2759"/>
<organism evidence="3 4">
    <name type="scientific">Diversispora eburnea</name>
    <dbReference type="NCBI Taxonomy" id="1213867"/>
    <lineage>
        <taxon>Eukaryota</taxon>
        <taxon>Fungi</taxon>
        <taxon>Fungi incertae sedis</taxon>
        <taxon>Mucoromycota</taxon>
        <taxon>Glomeromycotina</taxon>
        <taxon>Glomeromycetes</taxon>
        <taxon>Diversisporales</taxon>
        <taxon>Diversisporaceae</taxon>
        <taxon>Diversispora</taxon>
    </lineage>
</organism>
<dbReference type="Proteomes" id="UP000789706">
    <property type="component" value="Unassembled WGS sequence"/>
</dbReference>
<proteinExistence type="predicted"/>
<reference evidence="3" key="1">
    <citation type="submission" date="2021-06" db="EMBL/GenBank/DDBJ databases">
        <authorList>
            <person name="Kallberg Y."/>
            <person name="Tangrot J."/>
            <person name="Rosling A."/>
        </authorList>
    </citation>
    <scope>NUCLEOTIDE SEQUENCE</scope>
    <source>
        <strain evidence="3">AZ414A</strain>
    </source>
</reference>
<evidence type="ECO:0000256" key="1">
    <source>
        <dbReference type="SAM" id="MobiDB-lite"/>
    </source>
</evidence>
<dbReference type="PROSITE" id="PS50011">
    <property type="entry name" value="PROTEIN_KINASE_DOM"/>
    <property type="match status" value="1"/>
</dbReference>
<dbReference type="InterPro" id="IPR001245">
    <property type="entry name" value="Ser-Thr/Tyr_kinase_cat_dom"/>
</dbReference>
<dbReference type="Pfam" id="PF07714">
    <property type="entry name" value="PK_Tyr_Ser-Thr"/>
    <property type="match status" value="1"/>
</dbReference>
<evidence type="ECO:0000313" key="4">
    <source>
        <dbReference type="Proteomes" id="UP000789706"/>
    </source>
</evidence>
<dbReference type="Gene3D" id="1.10.510.10">
    <property type="entry name" value="Transferase(Phosphotransferase) domain 1"/>
    <property type="match status" value="1"/>
</dbReference>
<keyword evidence="4" id="KW-1185">Reference proteome</keyword>